<feature type="signal peptide" evidence="2">
    <location>
        <begin position="1"/>
        <end position="42"/>
    </location>
</feature>
<evidence type="ECO:0008006" key="5">
    <source>
        <dbReference type="Google" id="ProtNLM"/>
    </source>
</evidence>
<dbReference type="Proteomes" id="UP001501237">
    <property type="component" value="Unassembled WGS sequence"/>
</dbReference>
<evidence type="ECO:0000256" key="1">
    <source>
        <dbReference type="SAM" id="MobiDB-lite"/>
    </source>
</evidence>
<protein>
    <recommendedName>
        <fullName evidence="5">DUF4185 domain-containing protein</fullName>
    </recommendedName>
</protein>
<reference evidence="4" key="1">
    <citation type="journal article" date="2019" name="Int. J. Syst. Evol. Microbiol.">
        <title>The Global Catalogue of Microorganisms (GCM) 10K type strain sequencing project: providing services to taxonomists for standard genome sequencing and annotation.</title>
        <authorList>
            <consortium name="The Broad Institute Genomics Platform"/>
            <consortium name="The Broad Institute Genome Sequencing Center for Infectious Disease"/>
            <person name="Wu L."/>
            <person name="Ma J."/>
        </authorList>
    </citation>
    <scope>NUCLEOTIDE SEQUENCE [LARGE SCALE GENOMIC DNA]</scope>
    <source>
        <strain evidence="4">JCM 9377</strain>
    </source>
</reference>
<feature type="compositionally biased region" description="Polar residues" evidence="1">
    <location>
        <begin position="392"/>
        <end position="404"/>
    </location>
</feature>
<feature type="region of interest" description="Disordered" evidence="1">
    <location>
        <begin position="392"/>
        <end position="429"/>
    </location>
</feature>
<sequence length="594" mass="61899">MHHDVRKRTSRRHRHHLLTAAGTALALALGLLTGPLATGASAATPDTTRNSTWTSFANNTNTSIGQWSGGDGTIGVGLPDGRVSFAFSDTFRGPVTSDGIHPPFQTAGVFNSMVMASGTAANASLSTVTVPGETNNWGAKPLVENPAGFGYKLWAGDGAVYGGQLVRLYTGLTAAAGSGCFIFGEPLTTYVAKFDLPSGGQPTLNTSASFTVSSSSAPAHISWGTAILNDGAYTYIYGAEDVFNAGCGVTGRRLHIARVPLGQFGQPWTQIADIAMPAGLFSEFSVAKLGSLYYLITQNYGQNIVAYASTTPGSFSGTPTNLYSIPVYKSVDLLRYAGRMQPALTTSSEIVLSYNTNSIRVAQDSCIDETVLDASVYRPRFVRVPRTALPTSASSLRAQTTSTAPPGGAAQRPALSYDPETTATGTAPAAAPTAAKAAAKAAIPIPTGSIVWAFRPNCGTGATPTNFTAVPGIQAPSPTTQVSWDYKGPTVDTAAARWTPNDGWGALPLLMLGASPLPAVPANAGPPISLLAGSPQRIRWTDTPFAAPGQTVRYQLCIKPAGRLIEPDPADPDQHWVVGEQSPDCKDAYVTIPT</sequence>
<accession>A0ABP6Q5A1</accession>
<dbReference type="EMBL" id="BAAAUV010000004">
    <property type="protein sequence ID" value="GAA3205253.1"/>
    <property type="molecule type" value="Genomic_DNA"/>
</dbReference>
<evidence type="ECO:0000313" key="3">
    <source>
        <dbReference type="EMBL" id="GAA3205253.1"/>
    </source>
</evidence>
<keyword evidence="4" id="KW-1185">Reference proteome</keyword>
<organism evidence="3 4">
    <name type="scientific">Actinocorallia longicatena</name>
    <dbReference type="NCBI Taxonomy" id="111803"/>
    <lineage>
        <taxon>Bacteria</taxon>
        <taxon>Bacillati</taxon>
        <taxon>Actinomycetota</taxon>
        <taxon>Actinomycetes</taxon>
        <taxon>Streptosporangiales</taxon>
        <taxon>Thermomonosporaceae</taxon>
        <taxon>Actinocorallia</taxon>
    </lineage>
</organism>
<feature type="chain" id="PRO_5045470883" description="DUF4185 domain-containing protein" evidence="2">
    <location>
        <begin position="43"/>
        <end position="594"/>
    </location>
</feature>
<proteinExistence type="predicted"/>
<gene>
    <name evidence="3" type="ORF">GCM10010468_20160</name>
</gene>
<evidence type="ECO:0000313" key="4">
    <source>
        <dbReference type="Proteomes" id="UP001501237"/>
    </source>
</evidence>
<dbReference type="RefSeq" id="WP_344825212.1">
    <property type="nucleotide sequence ID" value="NZ_BAAAUV010000004.1"/>
</dbReference>
<comment type="caution">
    <text evidence="3">The sequence shown here is derived from an EMBL/GenBank/DDBJ whole genome shotgun (WGS) entry which is preliminary data.</text>
</comment>
<name>A0ABP6Q5A1_9ACTN</name>
<evidence type="ECO:0000256" key="2">
    <source>
        <dbReference type="SAM" id="SignalP"/>
    </source>
</evidence>
<keyword evidence="2" id="KW-0732">Signal</keyword>